<gene>
    <name evidence="1" type="primary">Dyak\GE29055</name>
    <name evidence="1" type="synonym">GE29055</name>
    <name evidence="1" type="ORF">Dyak_GE29055</name>
</gene>
<dbReference type="EMBL" id="CM000159">
    <property type="protein sequence ID" value="KRK02224.1"/>
    <property type="molecule type" value="Genomic_DNA"/>
</dbReference>
<keyword evidence="2" id="KW-1185">Reference proteome</keyword>
<sequence>MNLFMLQSHNLIQFAPGLQGGNSMEEGLENNIHSTFRRWSGDGNLICPRPDKYWNRNREQIPLRILRHQETHASHQRKLAPGSFPTIYGSIRQIDNSLNHFELALSPTPAKEPAVKLKDSVVPLPLAVKTLS</sequence>
<dbReference type="KEGG" id="dya:Dyak_GE29055"/>
<evidence type="ECO:0000313" key="1">
    <source>
        <dbReference type="EMBL" id="KRK02224.1"/>
    </source>
</evidence>
<dbReference type="Proteomes" id="UP000002282">
    <property type="component" value="Chromosome 3L"/>
</dbReference>
<accession>A0A0R1DYS6</accession>
<reference evidence="1 2" key="1">
    <citation type="journal article" date="2007" name="Nature">
        <title>Evolution of genes and genomes on the Drosophila phylogeny.</title>
        <authorList>
            <consortium name="Drosophila 12 Genomes Consortium"/>
            <person name="Clark A.G."/>
            <person name="Eisen M.B."/>
            <person name="Smith D.R."/>
            <person name="Bergman C.M."/>
            <person name="Oliver B."/>
            <person name="Markow T.A."/>
            <person name="Kaufman T.C."/>
            <person name="Kellis M."/>
            <person name="Gelbart W."/>
            <person name="Iyer V.N."/>
            <person name="Pollard D.A."/>
            <person name="Sackton T.B."/>
            <person name="Larracuente A.M."/>
            <person name="Singh N.D."/>
            <person name="Abad J.P."/>
            <person name="Abt D.N."/>
            <person name="Adryan B."/>
            <person name="Aguade M."/>
            <person name="Akashi H."/>
            <person name="Anderson W.W."/>
            <person name="Aquadro C.F."/>
            <person name="Ardell D.H."/>
            <person name="Arguello R."/>
            <person name="Artieri C.G."/>
            <person name="Barbash D.A."/>
            <person name="Barker D."/>
            <person name="Barsanti P."/>
            <person name="Batterham P."/>
            <person name="Batzoglou S."/>
            <person name="Begun D."/>
            <person name="Bhutkar A."/>
            <person name="Blanco E."/>
            <person name="Bosak S.A."/>
            <person name="Bradley R.K."/>
            <person name="Brand A.D."/>
            <person name="Brent M.R."/>
            <person name="Brooks A.N."/>
            <person name="Brown R.H."/>
            <person name="Butlin R.K."/>
            <person name="Caggese C."/>
            <person name="Calvi B.R."/>
            <person name="Bernardo de Carvalho A."/>
            <person name="Caspi A."/>
            <person name="Castrezana S."/>
            <person name="Celniker S.E."/>
            <person name="Chang J.L."/>
            <person name="Chapple C."/>
            <person name="Chatterji S."/>
            <person name="Chinwalla A."/>
            <person name="Civetta A."/>
            <person name="Clifton S.W."/>
            <person name="Comeron J.M."/>
            <person name="Costello J.C."/>
            <person name="Coyne J.A."/>
            <person name="Daub J."/>
            <person name="David R.G."/>
            <person name="Delcher A.L."/>
            <person name="Delehaunty K."/>
            <person name="Do C.B."/>
            <person name="Ebling H."/>
            <person name="Edwards K."/>
            <person name="Eickbush T."/>
            <person name="Evans J.D."/>
            <person name="Filipski A."/>
            <person name="Findeiss S."/>
            <person name="Freyhult E."/>
            <person name="Fulton L."/>
            <person name="Fulton R."/>
            <person name="Garcia A.C."/>
            <person name="Gardiner A."/>
            <person name="Garfield D.A."/>
            <person name="Garvin B.E."/>
            <person name="Gibson G."/>
            <person name="Gilbert D."/>
            <person name="Gnerre S."/>
            <person name="Godfrey J."/>
            <person name="Good R."/>
            <person name="Gotea V."/>
            <person name="Gravely B."/>
            <person name="Greenberg A.J."/>
            <person name="Griffiths-Jones S."/>
            <person name="Gross S."/>
            <person name="Guigo R."/>
            <person name="Gustafson E.A."/>
            <person name="Haerty W."/>
            <person name="Hahn M.W."/>
            <person name="Halligan D.L."/>
            <person name="Halpern A.L."/>
            <person name="Halter G.M."/>
            <person name="Han M.V."/>
            <person name="Heger A."/>
            <person name="Hillier L."/>
            <person name="Hinrichs A.S."/>
            <person name="Holmes I."/>
            <person name="Hoskins R.A."/>
            <person name="Hubisz M.J."/>
            <person name="Hultmark D."/>
            <person name="Huntley M.A."/>
            <person name="Jaffe D.B."/>
            <person name="Jagadeeshan S."/>
            <person name="Jeck W.R."/>
            <person name="Johnson J."/>
            <person name="Jones C.D."/>
            <person name="Jordan W.C."/>
            <person name="Karpen G.H."/>
            <person name="Kataoka E."/>
            <person name="Keightley P.D."/>
            <person name="Kheradpour P."/>
            <person name="Kirkness E.F."/>
            <person name="Koerich L.B."/>
            <person name="Kristiansen K."/>
            <person name="Kudrna D."/>
            <person name="Kulathinal R.J."/>
            <person name="Kumar S."/>
            <person name="Kwok R."/>
            <person name="Lander E."/>
            <person name="Langley C.H."/>
            <person name="Lapoint R."/>
            <person name="Lazzaro B.P."/>
            <person name="Lee S.J."/>
            <person name="Levesque L."/>
            <person name="Li R."/>
            <person name="Lin C.F."/>
            <person name="Lin M.F."/>
            <person name="Lindblad-Toh K."/>
            <person name="Llopart A."/>
            <person name="Long M."/>
            <person name="Low L."/>
            <person name="Lozovsky E."/>
            <person name="Lu J."/>
            <person name="Luo M."/>
            <person name="Machado C.A."/>
            <person name="Makalowski W."/>
            <person name="Marzo M."/>
            <person name="Matsuda M."/>
            <person name="Matzkin L."/>
            <person name="McAllister B."/>
            <person name="McBride C.S."/>
            <person name="McKernan B."/>
            <person name="McKernan K."/>
            <person name="Mendez-Lago M."/>
            <person name="Minx P."/>
            <person name="Mollenhauer M.U."/>
            <person name="Montooth K."/>
            <person name="Mount S.M."/>
            <person name="Mu X."/>
            <person name="Myers E."/>
            <person name="Negre B."/>
            <person name="Newfeld S."/>
            <person name="Nielsen R."/>
            <person name="Noor M.A."/>
            <person name="O'Grady P."/>
            <person name="Pachter L."/>
            <person name="Papaceit M."/>
            <person name="Parisi M.J."/>
            <person name="Parisi M."/>
            <person name="Parts L."/>
            <person name="Pedersen J.S."/>
            <person name="Pesole G."/>
            <person name="Phillippy A.M."/>
            <person name="Ponting C.P."/>
            <person name="Pop M."/>
            <person name="Porcelli D."/>
            <person name="Powell J.R."/>
            <person name="Prohaska S."/>
            <person name="Pruitt K."/>
            <person name="Puig M."/>
            <person name="Quesneville H."/>
            <person name="Ram K.R."/>
            <person name="Rand D."/>
            <person name="Rasmussen M.D."/>
            <person name="Reed L.K."/>
            <person name="Reenan R."/>
            <person name="Reily A."/>
            <person name="Remington K.A."/>
            <person name="Rieger T.T."/>
            <person name="Ritchie M.G."/>
            <person name="Robin C."/>
            <person name="Rogers Y.H."/>
            <person name="Rohde C."/>
            <person name="Rozas J."/>
            <person name="Rubenfield M.J."/>
            <person name="Ruiz A."/>
            <person name="Russo S."/>
            <person name="Salzberg S.L."/>
            <person name="Sanchez-Gracia A."/>
            <person name="Saranga D.J."/>
            <person name="Sato H."/>
            <person name="Schaeffer S.W."/>
            <person name="Schatz M.C."/>
            <person name="Schlenke T."/>
            <person name="Schwartz R."/>
            <person name="Segarra C."/>
            <person name="Singh R.S."/>
            <person name="Sirot L."/>
            <person name="Sirota M."/>
            <person name="Sisneros N.B."/>
            <person name="Smith C.D."/>
            <person name="Smith T.F."/>
            <person name="Spieth J."/>
            <person name="Stage D.E."/>
            <person name="Stark A."/>
            <person name="Stephan W."/>
            <person name="Strausberg R.L."/>
            <person name="Strempel S."/>
            <person name="Sturgill D."/>
            <person name="Sutton G."/>
            <person name="Sutton G.G."/>
            <person name="Tao W."/>
            <person name="Teichmann S."/>
            <person name="Tobari Y.N."/>
            <person name="Tomimura Y."/>
            <person name="Tsolas J.M."/>
            <person name="Valente V.L."/>
            <person name="Venter E."/>
            <person name="Venter J.C."/>
            <person name="Vicario S."/>
            <person name="Vieira F.G."/>
            <person name="Vilella A.J."/>
            <person name="Villasante A."/>
            <person name="Walenz B."/>
            <person name="Wang J."/>
            <person name="Wasserman M."/>
            <person name="Watts T."/>
            <person name="Wilson D."/>
            <person name="Wilson R.K."/>
            <person name="Wing R.A."/>
            <person name="Wolfner M.F."/>
            <person name="Wong A."/>
            <person name="Wong G.K."/>
            <person name="Wu C.I."/>
            <person name="Wu G."/>
            <person name="Yamamoto D."/>
            <person name="Yang H.P."/>
            <person name="Yang S.P."/>
            <person name="Yorke J.A."/>
            <person name="Yoshida K."/>
            <person name="Zdobnov E."/>
            <person name="Zhang P."/>
            <person name="Zhang Y."/>
            <person name="Zimin A.V."/>
            <person name="Baldwin J."/>
            <person name="Abdouelleil A."/>
            <person name="Abdulkadir J."/>
            <person name="Abebe A."/>
            <person name="Abera B."/>
            <person name="Abreu J."/>
            <person name="Acer S.C."/>
            <person name="Aftuck L."/>
            <person name="Alexander A."/>
            <person name="An P."/>
            <person name="Anderson E."/>
            <person name="Anderson S."/>
            <person name="Arachi H."/>
            <person name="Azer M."/>
            <person name="Bachantsang P."/>
            <person name="Barry A."/>
            <person name="Bayul T."/>
            <person name="Berlin A."/>
            <person name="Bessette D."/>
            <person name="Bloom T."/>
            <person name="Blye J."/>
            <person name="Boguslavskiy L."/>
            <person name="Bonnet C."/>
            <person name="Boukhgalter B."/>
            <person name="Bourzgui I."/>
            <person name="Brown A."/>
            <person name="Cahill P."/>
            <person name="Channer S."/>
            <person name="Cheshatsang Y."/>
            <person name="Chuda L."/>
            <person name="Citroen M."/>
            <person name="Collymore A."/>
            <person name="Cooke P."/>
            <person name="Costello M."/>
            <person name="D'Aco K."/>
            <person name="Daza R."/>
            <person name="De Haan G."/>
            <person name="DeGray S."/>
            <person name="DeMaso C."/>
            <person name="Dhargay N."/>
            <person name="Dooley K."/>
            <person name="Dooley E."/>
            <person name="Doricent M."/>
            <person name="Dorje P."/>
            <person name="Dorjee K."/>
            <person name="Dupes A."/>
            <person name="Elong R."/>
            <person name="Falk J."/>
            <person name="Farina A."/>
            <person name="Faro S."/>
            <person name="Ferguson D."/>
            <person name="Fisher S."/>
            <person name="Foley C.D."/>
            <person name="Franke A."/>
            <person name="Friedrich D."/>
            <person name="Gadbois L."/>
            <person name="Gearin G."/>
            <person name="Gearin C.R."/>
            <person name="Giannoukos G."/>
            <person name="Goode T."/>
            <person name="Graham J."/>
            <person name="Grandbois E."/>
            <person name="Grewal S."/>
            <person name="Gyaltsen K."/>
            <person name="Hafez N."/>
            <person name="Hagos B."/>
            <person name="Hall J."/>
            <person name="Henson C."/>
            <person name="Hollinger A."/>
            <person name="Honan T."/>
            <person name="Huard M.D."/>
            <person name="Hughes L."/>
            <person name="Hurhula B."/>
            <person name="Husby M.E."/>
            <person name="Kamat A."/>
            <person name="Kanga B."/>
            <person name="Kashin S."/>
            <person name="Khazanovich D."/>
            <person name="Kisner P."/>
            <person name="Lance K."/>
            <person name="Lara M."/>
            <person name="Lee W."/>
            <person name="Lennon N."/>
            <person name="Letendre F."/>
            <person name="LeVine R."/>
            <person name="Lipovsky A."/>
            <person name="Liu X."/>
            <person name="Liu J."/>
            <person name="Liu S."/>
            <person name="Lokyitsang T."/>
            <person name="Lokyitsang Y."/>
            <person name="Lubonja R."/>
            <person name="Lui A."/>
            <person name="MacDonald P."/>
            <person name="Magnisalis V."/>
            <person name="Maru K."/>
            <person name="Matthews C."/>
            <person name="McCusker W."/>
            <person name="McDonough S."/>
            <person name="Mehta T."/>
            <person name="Meldrim J."/>
            <person name="Meneus L."/>
            <person name="Mihai O."/>
            <person name="Mihalev A."/>
            <person name="Mihova T."/>
            <person name="Mittelman R."/>
            <person name="Mlenga V."/>
            <person name="Montmayeur A."/>
            <person name="Mulrain L."/>
            <person name="Navidi A."/>
            <person name="Naylor J."/>
            <person name="Negash T."/>
            <person name="Nguyen T."/>
            <person name="Nguyen N."/>
            <person name="Nicol R."/>
            <person name="Norbu C."/>
            <person name="Norbu N."/>
            <person name="Novod N."/>
            <person name="O'Neill B."/>
            <person name="Osman S."/>
            <person name="Markiewicz E."/>
            <person name="Oyono O.L."/>
            <person name="Patti C."/>
            <person name="Phunkhang P."/>
            <person name="Pierre F."/>
            <person name="Priest M."/>
            <person name="Raghuraman S."/>
            <person name="Rege F."/>
            <person name="Reyes R."/>
            <person name="Rise C."/>
            <person name="Rogov P."/>
            <person name="Ross K."/>
            <person name="Ryan E."/>
            <person name="Settipalli S."/>
            <person name="Shea T."/>
            <person name="Sherpa N."/>
            <person name="Shi L."/>
            <person name="Shih D."/>
            <person name="Sparrow T."/>
            <person name="Spaulding J."/>
            <person name="Stalker J."/>
            <person name="Stange-Thomann N."/>
            <person name="Stavropoulos S."/>
            <person name="Stone C."/>
            <person name="Strader C."/>
            <person name="Tesfaye S."/>
            <person name="Thomson T."/>
            <person name="Thoulutsang Y."/>
            <person name="Thoulutsang D."/>
            <person name="Topham K."/>
            <person name="Topping I."/>
            <person name="Tsamla T."/>
            <person name="Vassiliev H."/>
            <person name="Vo A."/>
            <person name="Wangchuk T."/>
            <person name="Wangdi T."/>
            <person name="Weiand M."/>
            <person name="Wilkinson J."/>
            <person name="Wilson A."/>
            <person name="Yadav S."/>
            <person name="Young G."/>
            <person name="Yu Q."/>
            <person name="Zembek L."/>
            <person name="Zhong D."/>
            <person name="Zimmer A."/>
            <person name="Zwirko Z."/>
            <person name="Jaffe D.B."/>
            <person name="Alvarez P."/>
            <person name="Brockman W."/>
            <person name="Butler J."/>
            <person name="Chin C."/>
            <person name="Gnerre S."/>
            <person name="Grabherr M."/>
            <person name="Kleber M."/>
            <person name="Mauceli E."/>
            <person name="MacCallum I."/>
        </authorList>
    </citation>
    <scope>NUCLEOTIDE SEQUENCE [LARGE SCALE GENOMIC DNA]</scope>
    <source>
        <strain evidence="2">Tai18E2 / Tucson 14021-0261.01</strain>
    </source>
</reference>
<reference evidence="1 2" key="2">
    <citation type="journal article" date="2007" name="PLoS Biol.">
        <title>Principles of genome evolution in the Drosophila melanogaster species group.</title>
        <authorList>
            <person name="Ranz J.M."/>
            <person name="Maurin D."/>
            <person name="Chan Y.S."/>
            <person name="von Grotthuss M."/>
            <person name="Hillier L.W."/>
            <person name="Roote J."/>
            <person name="Ashburner M."/>
            <person name="Bergman C.M."/>
        </authorList>
    </citation>
    <scope>NUCLEOTIDE SEQUENCE [LARGE SCALE GENOMIC DNA]</scope>
    <source>
        <strain evidence="2">Tai18E2 / Tucson 14021-0261.01</strain>
    </source>
</reference>
<evidence type="ECO:0000313" key="2">
    <source>
        <dbReference type="Proteomes" id="UP000002282"/>
    </source>
</evidence>
<protein>
    <submittedName>
        <fullName evidence="1">Uncharacterized protein</fullName>
    </submittedName>
</protein>
<dbReference type="AlphaFoldDB" id="A0A0R1DYS6"/>
<organism evidence="1 2">
    <name type="scientific">Drosophila yakuba</name>
    <name type="common">Fruit fly</name>
    <dbReference type="NCBI Taxonomy" id="7245"/>
    <lineage>
        <taxon>Eukaryota</taxon>
        <taxon>Metazoa</taxon>
        <taxon>Ecdysozoa</taxon>
        <taxon>Arthropoda</taxon>
        <taxon>Hexapoda</taxon>
        <taxon>Insecta</taxon>
        <taxon>Pterygota</taxon>
        <taxon>Neoptera</taxon>
        <taxon>Endopterygota</taxon>
        <taxon>Diptera</taxon>
        <taxon>Brachycera</taxon>
        <taxon>Muscomorpha</taxon>
        <taxon>Ephydroidea</taxon>
        <taxon>Drosophilidae</taxon>
        <taxon>Drosophila</taxon>
        <taxon>Sophophora</taxon>
    </lineage>
</organism>
<name>A0A0R1DYS6_DROYA</name>
<proteinExistence type="predicted"/>